<dbReference type="EMBL" id="JQOD01000001">
    <property type="protein sequence ID" value="KGA36456.1"/>
    <property type="molecule type" value="Genomic_DNA"/>
</dbReference>
<accession>A0A086EK08</accession>
<evidence type="ECO:0000313" key="2">
    <source>
        <dbReference type="EMBL" id="KGA36456.1"/>
    </source>
</evidence>
<dbReference type="Proteomes" id="UP000029435">
    <property type="component" value="Unassembled WGS sequence"/>
</dbReference>
<proteinExistence type="predicted"/>
<gene>
    <name evidence="2" type="ORF">KU74_08345</name>
</gene>
<evidence type="ECO:0000313" key="3">
    <source>
        <dbReference type="Proteomes" id="UP000029435"/>
    </source>
</evidence>
<feature type="region of interest" description="Disordered" evidence="1">
    <location>
        <begin position="1"/>
        <end position="29"/>
    </location>
</feature>
<dbReference type="AlphaFoldDB" id="A0A086EK08"/>
<sequence length="152" mass="16118">MKVEAAESSVFASQQVMAKRSTEHAEKAALSEQLQSYQAGSGAVPAAETTRYDFTRISPAELYETVEGLVSSGRLGREEGSALLGFVSSPRAEGGSIPPSNVFQPINVFDTIQQGVAGASSRSEVQNTESLQRAAEALNRFQGQVSSISVYV</sequence>
<reference evidence="2 3" key="1">
    <citation type="submission" date="2014-08" db="EMBL/GenBank/DDBJ databases">
        <title>Genome sequences of NCPPB Pectobacterium isolates.</title>
        <authorList>
            <person name="Glover R.H."/>
            <person name="Sapp M."/>
            <person name="Elphinstone J."/>
        </authorList>
    </citation>
    <scope>NUCLEOTIDE SEQUENCE [LARGE SCALE GENOMIC DNA]</scope>
    <source>
        <strain evidence="2 3">LMG 21372</strain>
    </source>
</reference>
<comment type="caution">
    <text evidence="2">The sequence shown here is derived from an EMBL/GenBank/DDBJ whole genome shotgun (WGS) entry which is preliminary data.</text>
</comment>
<feature type="compositionally biased region" description="Basic and acidic residues" evidence="1">
    <location>
        <begin position="20"/>
        <end position="29"/>
    </location>
</feature>
<dbReference type="RefSeq" id="WP_039279238.1">
    <property type="nucleotide sequence ID" value="NZ_CP084655.1"/>
</dbReference>
<name>A0A086EK08_9GAMM</name>
<protein>
    <submittedName>
        <fullName evidence="2">Uncharacterized protein</fullName>
    </submittedName>
</protein>
<evidence type="ECO:0000256" key="1">
    <source>
        <dbReference type="SAM" id="MobiDB-lite"/>
    </source>
</evidence>
<dbReference type="OrthoDB" id="6423774at2"/>
<organism evidence="2 3">
    <name type="scientific">Pectobacterium brasiliense</name>
    <dbReference type="NCBI Taxonomy" id="180957"/>
    <lineage>
        <taxon>Bacteria</taxon>
        <taxon>Pseudomonadati</taxon>
        <taxon>Pseudomonadota</taxon>
        <taxon>Gammaproteobacteria</taxon>
        <taxon>Enterobacterales</taxon>
        <taxon>Pectobacteriaceae</taxon>
        <taxon>Pectobacterium</taxon>
    </lineage>
</organism>